<dbReference type="RefSeq" id="WP_408167429.1">
    <property type="nucleotide sequence ID" value="NZ_JAQQFR010000004.1"/>
</dbReference>
<sequence length="138" mass="14791">MAQNDWKPDVPLEERKRRLLAEGALFRIGILEGRGHVRANLNAESLAKGAMNRIVGAVSSTFSGAFSGKGGGNLQSLSPLLIGGISLLSKRYLRKPLLYGTVISAGAAFAYYLTRRQDRARGAESLSEGEEISTPDGE</sequence>
<gene>
    <name evidence="2" type="ORF">PQR63_08735</name>
</gene>
<keyword evidence="1" id="KW-0472">Membrane</keyword>
<dbReference type="Proteomes" id="UP001629214">
    <property type="component" value="Unassembled WGS sequence"/>
</dbReference>
<keyword evidence="3" id="KW-1185">Reference proteome</keyword>
<organism evidence="2 3">
    <name type="scientific">Herbaspirillum rhizosphaerae</name>
    <dbReference type="NCBI Taxonomy" id="346179"/>
    <lineage>
        <taxon>Bacteria</taxon>
        <taxon>Pseudomonadati</taxon>
        <taxon>Pseudomonadota</taxon>
        <taxon>Betaproteobacteria</taxon>
        <taxon>Burkholderiales</taxon>
        <taxon>Oxalobacteraceae</taxon>
        <taxon>Herbaspirillum</taxon>
    </lineage>
</organism>
<evidence type="ECO:0000313" key="2">
    <source>
        <dbReference type="EMBL" id="MFL9878465.1"/>
    </source>
</evidence>
<evidence type="ECO:0000313" key="3">
    <source>
        <dbReference type="Proteomes" id="UP001629214"/>
    </source>
</evidence>
<name>A0ABW8Z7I9_9BURK</name>
<keyword evidence="1" id="KW-0812">Transmembrane</keyword>
<protein>
    <submittedName>
        <fullName evidence="2">Uncharacterized protein</fullName>
    </submittedName>
</protein>
<evidence type="ECO:0000256" key="1">
    <source>
        <dbReference type="SAM" id="Phobius"/>
    </source>
</evidence>
<comment type="caution">
    <text evidence="2">The sequence shown here is derived from an EMBL/GenBank/DDBJ whole genome shotgun (WGS) entry which is preliminary data.</text>
</comment>
<reference evidence="2 3" key="1">
    <citation type="journal article" date="2024" name="Chem. Sci.">
        <title>Discovery of megapolipeptins by genome mining of a Burkholderiales bacteria collection.</title>
        <authorList>
            <person name="Paulo B.S."/>
            <person name="Recchia M.J.J."/>
            <person name="Lee S."/>
            <person name="Fergusson C.H."/>
            <person name="Romanowski S.B."/>
            <person name="Hernandez A."/>
            <person name="Krull N."/>
            <person name="Liu D.Y."/>
            <person name="Cavanagh H."/>
            <person name="Bos A."/>
            <person name="Gray C.A."/>
            <person name="Murphy B.T."/>
            <person name="Linington R.G."/>
            <person name="Eustaquio A.S."/>
        </authorList>
    </citation>
    <scope>NUCLEOTIDE SEQUENCE [LARGE SCALE GENOMIC DNA]</scope>
    <source>
        <strain evidence="2 3">RL21-008-BIB-B</strain>
    </source>
</reference>
<proteinExistence type="predicted"/>
<accession>A0ABW8Z7I9</accession>
<keyword evidence="1" id="KW-1133">Transmembrane helix</keyword>
<feature type="transmembrane region" description="Helical" evidence="1">
    <location>
        <begin position="97"/>
        <end position="114"/>
    </location>
</feature>
<dbReference type="EMBL" id="JAQQFR010000004">
    <property type="protein sequence ID" value="MFL9878465.1"/>
    <property type="molecule type" value="Genomic_DNA"/>
</dbReference>